<dbReference type="Proteomes" id="UP000620104">
    <property type="component" value="Unassembled WGS sequence"/>
</dbReference>
<keyword evidence="2" id="KW-0472">Membrane</keyword>
<dbReference type="EMBL" id="BLZA01000009">
    <property type="protein sequence ID" value="GHJ84673.1"/>
    <property type="molecule type" value="Genomic_DNA"/>
</dbReference>
<keyword evidence="2" id="KW-0812">Transmembrane</keyword>
<keyword evidence="4" id="KW-1185">Reference proteome</keyword>
<organism evidence="3 4">
    <name type="scientific">Naganishia liquefaciens</name>
    <dbReference type="NCBI Taxonomy" id="104408"/>
    <lineage>
        <taxon>Eukaryota</taxon>
        <taxon>Fungi</taxon>
        <taxon>Dikarya</taxon>
        <taxon>Basidiomycota</taxon>
        <taxon>Agaricomycotina</taxon>
        <taxon>Tremellomycetes</taxon>
        <taxon>Filobasidiales</taxon>
        <taxon>Filobasidiaceae</taxon>
        <taxon>Naganishia</taxon>
    </lineage>
</organism>
<dbReference type="GO" id="GO:0005737">
    <property type="term" value="C:cytoplasm"/>
    <property type="evidence" value="ECO:0007669"/>
    <property type="project" value="TreeGrafter"/>
</dbReference>
<feature type="region of interest" description="Disordered" evidence="1">
    <location>
        <begin position="369"/>
        <end position="397"/>
    </location>
</feature>
<gene>
    <name evidence="3" type="ORF">NliqN6_1075</name>
</gene>
<evidence type="ECO:0000313" key="3">
    <source>
        <dbReference type="EMBL" id="GHJ84673.1"/>
    </source>
</evidence>
<dbReference type="PANTHER" id="PTHR28110:SF1">
    <property type="entry name" value="TRANSMEMBRANE PROTEIN"/>
    <property type="match status" value="1"/>
</dbReference>
<dbReference type="AlphaFoldDB" id="A0A8H3TP98"/>
<feature type="transmembrane region" description="Helical" evidence="2">
    <location>
        <begin position="20"/>
        <end position="40"/>
    </location>
</feature>
<feature type="transmembrane region" description="Helical" evidence="2">
    <location>
        <begin position="52"/>
        <end position="76"/>
    </location>
</feature>
<protein>
    <recommendedName>
        <fullName evidence="5">DUF218 domain-containing protein</fullName>
    </recommendedName>
</protein>
<dbReference type="InterPro" id="IPR055323">
    <property type="entry name" value="C57A10.07/YOR238W"/>
</dbReference>
<keyword evidence="2" id="KW-1133">Transmembrane helix</keyword>
<dbReference type="PANTHER" id="PTHR28110">
    <property type="entry name" value="TRANSMEMBRANE PROTEIN"/>
    <property type="match status" value="1"/>
</dbReference>
<reference evidence="3" key="1">
    <citation type="submission" date="2020-07" db="EMBL/GenBank/DDBJ databases">
        <title>Draft Genome Sequence of a Deep-Sea Yeast, Naganishia (Cryptococcus) liquefaciens strain N6.</title>
        <authorList>
            <person name="Han Y.W."/>
            <person name="Kajitani R."/>
            <person name="Morimoto H."/>
            <person name="Parhat M."/>
            <person name="Tsubouchi H."/>
            <person name="Bakenova O."/>
            <person name="Ogata M."/>
            <person name="Argunhan B."/>
            <person name="Aoki R."/>
            <person name="Kajiwara S."/>
            <person name="Itoh T."/>
            <person name="Iwasaki H."/>
        </authorList>
    </citation>
    <scope>NUCLEOTIDE SEQUENCE</scope>
    <source>
        <strain evidence="3">N6</strain>
    </source>
</reference>
<evidence type="ECO:0000256" key="1">
    <source>
        <dbReference type="SAM" id="MobiDB-lite"/>
    </source>
</evidence>
<comment type="caution">
    <text evidence="3">The sequence shown here is derived from an EMBL/GenBank/DDBJ whole genome shotgun (WGS) entry which is preliminary data.</text>
</comment>
<evidence type="ECO:0000256" key="2">
    <source>
        <dbReference type="SAM" id="Phobius"/>
    </source>
</evidence>
<name>A0A8H3TP98_9TREE</name>
<dbReference type="OrthoDB" id="4347at2759"/>
<evidence type="ECO:0000313" key="4">
    <source>
        <dbReference type="Proteomes" id="UP000620104"/>
    </source>
</evidence>
<proteinExistence type="predicted"/>
<accession>A0A8H3TP98</accession>
<sequence length="397" mass="44836">MLPRWSTSAYRTTPNRNTGRFIAGTGTGGLSSIFSISSSVSLHERLRTRARLTNLAVGLILLALALSLLANISHYIGEPDASAWRMGRTGKPRWREQLDRLAVLSGNDRGMAAYGETDVPLSIETTIERQDGLQELDHLVMVAAHAIWKGTDATLREHDDDWILQTIQRGGSVKTFYKHVARGVEEALKDPHSLLVFSGGQTRPDAPPTTEAQSYLRLALDSGLLPPPPEFIRATTEDFALDSYTNVLFSLARFKEVTGRWPSRMTVVGFEMKRPRFERLHRAAIKFPEDKFTYIGIDDEGDTRASYEGELKYGYQPFTEDPYGCFPPLSLKRLSRNPFMRYHPYHSSTPELAGLLEWCPDHKIQPEAGKPSLDGLYPLRLPWEETPPPPRWEREQD</sequence>
<evidence type="ECO:0008006" key="5">
    <source>
        <dbReference type="Google" id="ProtNLM"/>
    </source>
</evidence>